<keyword evidence="2" id="KW-1185">Reference proteome</keyword>
<reference evidence="2" key="2">
    <citation type="submission" date="2015-01" db="EMBL/GenBank/DDBJ databases">
        <title>Evolutionary Origins and Diversification of the Mycorrhizal Mutualists.</title>
        <authorList>
            <consortium name="DOE Joint Genome Institute"/>
            <consortium name="Mycorrhizal Genomics Consortium"/>
            <person name="Kohler A."/>
            <person name="Kuo A."/>
            <person name="Nagy L.G."/>
            <person name="Floudas D."/>
            <person name="Copeland A."/>
            <person name="Barry K.W."/>
            <person name="Cichocki N."/>
            <person name="Veneault-Fourrey C."/>
            <person name="LaButti K."/>
            <person name="Lindquist E.A."/>
            <person name="Lipzen A."/>
            <person name="Lundell T."/>
            <person name="Morin E."/>
            <person name="Murat C."/>
            <person name="Riley R."/>
            <person name="Ohm R."/>
            <person name="Sun H."/>
            <person name="Tunlid A."/>
            <person name="Henrissat B."/>
            <person name="Grigoriev I.V."/>
            <person name="Hibbett D.S."/>
            <person name="Martin F."/>
        </authorList>
    </citation>
    <scope>NUCLEOTIDE SEQUENCE [LARGE SCALE GENOMIC DNA]</scope>
    <source>
        <strain evidence="2">h7</strain>
    </source>
</reference>
<gene>
    <name evidence="1" type="ORF">M413DRAFT_112482</name>
</gene>
<protein>
    <submittedName>
        <fullName evidence="1">Uncharacterized protein</fullName>
    </submittedName>
</protein>
<sequence length="404" mass="45540">MGKRDRDEDINVDDLLRTLDFRKGVRDAFLGLNDEELALVLADIANHAGLSNAAFKKARSELPSFSDTRWTEYAQEFGLPEQVEDLSLEGFKTPTYWLPPSLHRSMFENVWCWQDVYREKVDQAREATSVRLLEPYLVPIIALFHGRIFDKPEQTMRPRKYSSGGGVEHEFFMIGGILFLVIELKHRHLDANNLSHLFLELLSAAEMNSGHKFSGLRVYGLLTDLVNFKVYSYNPSTRKFAFDEQILINIRRPEAATGMVDVVNKIFGLVLSAYIDGLRAILQVNHTRAKSNDFSLESSAPALKHVWEAAEVSDRKSTPHWEVALELAISCVEKLKEPAHTLQDIEERGNLAIELLTRSVRSIPRPGAFSGGDVDPPAPAEVKAMAAKIVDEKYALLIARAAHQ</sequence>
<name>A0A0C3CLQ1_HEBCY</name>
<dbReference type="EMBL" id="KN831768">
    <property type="protein sequence ID" value="KIM49600.1"/>
    <property type="molecule type" value="Genomic_DNA"/>
</dbReference>
<organism evidence="1 2">
    <name type="scientific">Hebeloma cylindrosporum</name>
    <dbReference type="NCBI Taxonomy" id="76867"/>
    <lineage>
        <taxon>Eukaryota</taxon>
        <taxon>Fungi</taxon>
        <taxon>Dikarya</taxon>
        <taxon>Basidiomycota</taxon>
        <taxon>Agaricomycotina</taxon>
        <taxon>Agaricomycetes</taxon>
        <taxon>Agaricomycetidae</taxon>
        <taxon>Agaricales</taxon>
        <taxon>Agaricineae</taxon>
        <taxon>Hymenogastraceae</taxon>
        <taxon>Hebeloma</taxon>
    </lineage>
</organism>
<accession>A0A0C3CLQ1</accession>
<dbReference type="HOGENOM" id="CLU_067840_0_0_1"/>
<evidence type="ECO:0000313" key="1">
    <source>
        <dbReference type="EMBL" id="KIM49600.1"/>
    </source>
</evidence>
<dbReference type="OrthoDB" id="3248548at2759"/>
<dbReference type="AlphaFoldDB" id="A0A0C3CLQ1"/>
<evidence type="ECO:0000313" key="2">
    <source>
        <dbReference type="Proteomes" id="UP000053424"/>
    </source>
</evidence>
<reference evidence="1 2" key="1">
    <citation type="submission" date="2014-04" db="EMBL/GenBank/DDBJ databases">
        <authorList>
            <consortium name="DOE Joint Genome Institute"/>
            <person name="Kuo A."/>
            <person name="Gay G."/>
            <person name="Dore J."/>
            <person name="Kohler A."/>
            <person name="Nagy L.G."/>
            <person name="Floudas D."/>
            <person name="Copeland A."/>
            <person name="Barry K.W."/>
            <person name="Cichocki N."/>
            <person name="Veneault-Fourrey C."/>
            <person name="LaButti K."/>
            <person name="Lindquist E.A."/>
            <person name="Lipzen A."/>
            <person name="Lundell T."/>
            <person name="Morin E."/>
            <person name="Murat C."/>
            <person name="Sun H."/>
            <person name="Tunlid A."/>
            <person name="Henrissat B."/>
            <person name="Grigoriev I.V."/>
            <person name="Hibbett D.S."/>
            <person name="Martin F."/>
            <person name="Nordberg H.P."/>
            <person name="Cantor M.N."/>
            <person name="Hua S.X."/>
        </authorList>
    </citation>
    <scope>NUCLEOTIDE SEQUENCE [LARGE SCALE GENOMIC DNA]</scope>
    <source>
        <strain evidence="2">h7</strain>
    </source>
</reference>
<proteinExistence type="predicted"/>
<dbReference type="Proteomes" id="UP000053424">
    <property type="component" value="Unassembled WGS sequence"/>
</dbReference>